<keyword evidence="6" id="KW-0175">Coiled coil</keyword>
<organism evidence="8 9">
    <name type="scientific">Tepidamorphus gemmatus</name>
    <dbReference type="NCBI Taxonomy" id="747076"/>
    <lineage>
        <taxon>Bacteria</taxon>
        <taxon>Pseudomonadati</taxon>
        <taxon>Pseudomonadota</taxon>
        <taxon>Alphaproteobacteria</taxon>
        <taxon>Hyphomicrobiales</taxon>
        <taxon>Tepidamorphaceae</taxon>
        <taxon>Tepidamorphus</taxon>
    </lineage>
</organism>
<dbReference type="InterPro" id="IPR016160">
    <property type="entry name" value="Ald_DH_CS_CYS"/>
</dbReference>
<dbReference type="AlphaFoldDB" id="A0A4R3M5C4"/>
<dbReference type="FunFam" id="3.40.309.10:FF:000012">
    <property type="entry name" value="Betaine aldehyde dehydrogenase"/>
    <property type="match status" value="1"/>
</dbReference>
<evidence type="ECO:0000256" key="2">
    <source>
        <dbReference type="ARBA" id="ARBA00023002"/>
    </source>
</evidence>
<evidence type="ECO:0000313" key="8">
    <source>
        <dbReference type="EMBL" id="TCT06425.1"/>
    </source>
</evidence>
<evidence type="ECO:0000256" key="3">
    <source>
        <dbReference type="ARBA" id="ARBA00023097"/>
    </source>
</evidence>
<dbReference type="Proteomes" id="UP000295678">
    <property type="component" value="Unassembled WGS sequence"/>
</dbReference>
<reference evidence="8 9" key="1">
    <citation type="submission" date="2019-03" db="EMBL/GenBank/DDBJ databases">
        <title>Genomic Encyclopedia of Type Strains, Phase IV (KMG-IV): sequencing the most valuable type-strain genomes for metagenomic binning, comparative biology and taxonomic classification.</title>
        <authorList>
            <person name="Goeker M."/>
        </authorList>
    </citation>
    <scope>NUCLEOTIDE SEQUENCE [LARGE SCALE GENOMIC DNA]</scope>
    <source>
        <strain evidence="8 9">DSM 19345</strain>
    </source>
</reference>
<dbReference type="PROSITE" id="PS00070">
    <property type="entry name" value="ALDEHYDE_DEHYDR_CYS"/>
    <property type="match status" value="1"/>
</dbReference>
<protein>
    <submittedName>
        <fullName evidence="8">Betaine aldehyde dehydrogenase</fullName>
    </submittedName>
</protein>
<gene>
    <name evidence="8" type="ORF">EDC22_1117</name>
</gene>
<dbReference type="PROSITE" id="PS00687">
    <property type="entry name" value="ALDEHYDE_DEHYDR_GLU"/>
    <property type="match status" value="1"/>
</dbReference>
<evidence type="ECO:0000256" key="1">
    <source>
        <dbReference type="ARBA" id="ARBA00009986"/>
    </source>
</evidence>
<dbReference type="NCBIfam" id="NF009725">
    <property type="entry name" value="PRK13252.1"/>
    <property type="match status" value="1"/>
</dbReference>
<dbReference type="EMBL" id="SMAK01000011">
    <property type="protein sequence ID" value="TCT06425.1"/>
    <property type="molecule type" value="Genomic_DNA"/>
</dbReference>
<feature type="coiled-coil region" evidence="6">
    <location>
        <begin position="50"/>
        <end position="103"/>
    </location>
</feature>
<comment type="caution">
    <text evidence="8">The sequence shown here is derived from an EMBL/GenBank/DDBJ whole genome shotgun (WGS) entry which is preliminary data.</text>
</comment>
<evidence type="ECO:0000256" key="6">
    <source>
        <dbReference type="SAM" id="Coils"/>
    </source>
</evidence>
<dbReference type="Gene3D" id="3.40.605.10">
    <property type="entry name" value="Aldehyde Dehydrogenase, Chain A, domain 1"/>
    <property type="match status" value="1"/>
</dbReference>
<dbReference type="InterPro" id="IPR016163">
    <property type="entry name" value="Ald_DH_C"/>
</dbReference>
<dbReference type="InterPro" id="IPR016161">
    <property type="entry name" value="Ald_DH/histidinol_DH"/>
</dbReference>
<dbReference type="InterPro" id="IPR015590">
    <property type="entry name" value="Aldehyde_DH_dom"/>
</dbReference>
<evidence type="ECO:0000313" key="9">
    <source>
        <dbReference type="Proteomes" id="UP000295678"/>
    </source>
</evidence>
<keyword evidence="9" id="KW-1185">Reference proteome</keyword>
<evidence type="ECO:0000256" key="5">
    <source>
        <dbReference type="RuleBase" id="RU003345"/>
    </source>
</evidence>
<sequence>MVQLYRQGKDSLMTSLGRLRNHIGGEHVEGSGSLFETINPTTGLPLGEARSSLEADVDSAVQAAAAAQRQWIAMPPAERARVLHRVSQRLRDKRMELARLEVLDAGKAIQEVPAADIDSAADCFEFFAGVLQAAHGEHIDLGPSAFAYVRREPLGVVAGIGAWNYPIQIASWKTAPALAAGNAMIFKPSELTPVSALALSEIVAEAGAPPGLMNVVLGAGETGAALAAHPGVAKISLTGSVPTGTRVMAAAAETLKHVTMELGGKSPLIVFEDADLDDAVSAAMLGNFYTQGEICSNATRVFVHRRLHDAFLERAIARTEAIRVGDPLDPDTQMGPLISQAHLEKVLGYVEAGRAEGARLVTGGGRITEGPLASGWFMRPAIFADCTDTMKIVTEEIFGPVMSVMTFETEEEAVIRANATPFGLAAGVMTRDLARAHRMAAALQAGVVWINAYNLTPVAMPFGGSKMSGIGRENGLAALDFYSQRKSVYVNLGSVEAPY</sequence>
<dbReference type="Pfam" id="PF00171">
    <property type="entry name" value="Aldedh"/>
    <property type="match status" value="1"/>
</dbReference>
<dbReference type="InterPro" id="IPR029510">
    <property type="entry name" value="Ald_DH_CS_GLU"/>
</dbReference>
<dbReference type="SUPFAM" id="SSF53720">
    <property type="entry name" value="ALDH-like"/>
    <property type="match status" value="1"/>
</dbReference>
<proteinExistence type="inferred from homology"/>
<evidence type="ECO:0000259" key="7">
    <source>
        <dbReference type="Pfam" id="PF00171"/>
    </source>
</evidence>
<feature type="domain" description="Aldehyde dehydrogenase" evidence="7">
    <location>
        <begin position="29"/>
        <end position="488"/>
    </location>
</feature>
<dbReference type="PANTHER" id="PTHR11699">
    <property type="entry name" value="ALDEHYDE DEHYDROGENASE-RELATED"/>
    <property type="match status" value="1"/>
</dbReference>
<keyword evidence="2 5" id="KW-0560">Oxidoreductase</keyword>
<comment type="similarity">
    <text evidence="1 5">Belongs to the aldehyde dehydrogenase family.</text>
</comment>
<accession>A0A4R3M5C4</accession>
<evidence type="ECO:0000256" key="4">
    <source>
        <dbReference type="PROSITE-ProRule" id="PRU10007"/>
    </source>
</evidence>
<name>A0A4R3M5C4_9HYPH</name>
<dbReference type="InterPro" id="IPR016162">
    <property type="entry name" value="Ald_DH_N"/>
</dbReference>
<keyword evidence="3" id="KW-0558">Oxidation</keyword>
<feature type="active site" evidence="4">
    <location>
        <position position="261"/>
    </location>
</feature>
<dbReference type="Gene3D" id="3.40.309.10">
    <property type="entry name" value="Aldehyde Dehydrogenase, Chain A, domain 2"/>
    <property type="match status" value="1"/>
</dbReference>
<dbReference type="GO" id="GO:0016620">
    <property type="term" value="F:oxidoreductase activity, acting on the aldehyde or oxo group of donors, NAD or NADP as acceptor"/>
    <property type="evidence" value="ECO:0007669"/>
    <property type="project" value="InterPro"/>
</dbReference>
<dbReference type="FunFam" id="3.40.605.10:FF:000007">
    <property type="entry name" value="NAD/NADP-dependent betaine aldehyde dehydrogenase"/>
    <property type="match status" value="1"/>
</dbReference>